<evidence type="ECO:0000313" key="2">
    <source>
        <dbReference type="EMBL" id="KAF5794187.1"/>
    </source>
</evidence>
<proteinExistence type="predicted"/>
<keyword evidence="1" id="KW-0732">Signal</keyword>
<feature type="chain" id="PRO_5012761425" evidence="1">
    <location>
        <begin position="24"/>
        <end position="81"/>
    </location>
</feature>
<reference evidence="2 4" key="1">
    <citation type="journal article" date="2017" name="Nature">
        <title>The sunflower genome provides insights into oil metabolism, flowering and Asterid evolution.</title>
        <authorList>
            <person name="Badouin H."/>
            <person name="Gouzy J."/>
            <person name="Grassa C.J."/>
            <person name="Murat F."/>
            <person name="Staton S.E."/>
            <person name="Cottret L."/>
            <person name="Lelandais-Briere C."/>
            <person name="Owens G.L."/>
            <person name="Carrere S."/>
            <person name="Mayjonade B."/>
            <person name="Legrand L."/>
            <person name="Gill N."/>
            <person name="Kane N.C."/>
            <person name="Bowers J.E."/>
            <person name="Hubner S."/>
            <person name="Bellec A."/>
            <person name="Berard A."/>
            <person name="Berges H."/>
            <person name="Blanchet N."/>
            <person name="Boniface M.C."/>
            <person name="Brunel D."/>
            <person name="Catrice O."/>
            <person name="Chaidir N."/>
            <person name="Claudel C."/>
            <person name="Donnadieu C."/>
            <person name="Faraut T."/>
            <person name="Fievet G."/>
            <person name="Helmstetter N."/>
            <person name="King M."/>
            <person name="Knapp S.J."/>
            <person name="Lai Z."/>
            <person name="Le Paslier M.C."/>
            <person name="Lippi Y."/>
            <person name="Lorenzon L."/>
            <person name="Mandel J.R."/>
            <person name="Marage G."/>
            <person name="Marchand G."/>
            <person name="Marquand E."/>
            <person name="Bret-Mestries E."/>
            <person name="Morien E."/>
            <person name="Nambeesan S."/>
            <person name="Nguyen T."/>
            <person name="Pegot-Espagnet P."/>
            <person name="Pouilly N."/>
            <person name="Raftis F."/>
            <person name="Sallet E."/>
            <person name="Schiex T."/>
            <person name="Thomas J."/>
            <person name="Vandecasteele C."/>
            <person name="Vares D."/>
            <person name="Vear F."/>
            <person name="Vautrin S."/>
            <person name="Crespi M."/>
            <person name="Mangin B."/>
            <person name="Burke J.M."/>
            <person name="Salse J."/>
            <person name="Munos S."/>
            <person name="Vincourt P."/>
            <person name="Rieseberg L.H."/>
            <person name="Langlade N.B."/>
        </authorList>
    </citation>
    <scope>NUCLEOTIDE SEQUENCE [LARGE SCALE GENOMIC DNA]</scope>
    <source>
        <strain evidence="4">cv. SF193</strain>
        <tissue evidence="2">Leaves</tissue>
    </source>
</reference>
<accession>A0A251U4D8</accession>
<protein>
    <submittedName>
        <fullName evidence="3">Uncharacterized protein</fullName>
    </submittedName>
</protein>
<dbReference type="AlphaFoldDB" id="A0A251U4D8"/>
<feature type="signal peptide" evidence="1">
    <location>
        <begin position="1"/>
        <end position="23"/>
    </location>
</feature>
<evidence type="ECO:0000313" key="4">
    <source>
        <dbReference type="Proteomes" id="UP000215914"/>
    </source>
</evidence>
<dbReference type="Proteomes" id="UP000215914">
    <property type="component" value="Chromosome 8"/>
</dbReference>
<dbReference type="EMBL" id="MNCJ02000323">
    <property type="protein sequence ID" value="KAF5794187.1"/>
    <property type="molecule type" value="Genomic_DNA"/>
</dbReference>
<evidence type="ECO:0000256" key="1">
    <source>
        <dbReference type="SAM" id="SignalP"/>
    </source>
</evidence>
<organism evidence="3 4">
    <name type="scientific">Helianthus annuus</name>
    <name type="common">Common sunflower</name>
    <dbReference type="NCBI Taxonomy" id="4232"/>
    <lineage>
        <taxon>Eukaryota</taxon>
        <taxon>Viridiplantae</taxon>
        <taxon>Streptophyta</taxon>
        <taxon>Embryophyta</taxon>
        <taxon>Tracheophyta</taxon>
        <taxon>Spermatophyta</taxon>
        <taxon>Magnoliopsida</taxon>
        <taxon>eudicotyledons</taxon>
        <taxon>Gunneridae</taxon>
        <taxon>Pentapetalae</taxon>
        <taxon>asterids</taxon>
        <taxon>campanulids</taxon>
        <taxon>Asterales</taxon>
        <taxon>Asteraceae</taxon>
        <taxon>Asteroideae</taxon>
        <taxon>Heliantheae alliance</taxon>
        <taxon>Heliantheae</taxon>
        <taxon>Helianthus</taxon>
    </lineage>
</organism>
<dbReference type="EMBL" id="CM007897">
    <property type="protein sequence ID" value="OTG17682.1"/>
    <property type="molecule type" value="Genomic_DNA"/>
</dbReference>
<name>A0A251U4D8_HELAN</name>
<dbReference type="Gramene" id="mRNA:HanXRQr2_Chr08g0325311">
    <property type="protein sequence ID" value="mRNA:HanXRQr2_Chr08g0325311"/>
    <property type="gene ID" value="HanXRQr2_Chr08g0325311"/>
</dbReference>
<dbReference type="InParanoid" id="A0A251U4D8"/>
<gene>
    <name evidence="3" type="ORF">HannXRQ_Chr08g0214821</name>
    <name evidence="2" type="ORF">HanXRQr2_Chr08g0325311</name>
</gene>
<keyword evidence="4" id="KW-1185">Reference proteome</keyword>
<reference evidence="2" key="3">
    <citation type="submission" date="2020-06" db="EMBL/GenBank/DDBJ databases">
        <title>Helianthus annuus Genome sequencing and assembly Release 2.</title>
        <authorList>
            <person name="Gouzy J."/>
            <person name="Langlade N."/>
            <person name="Munos S."/>
        </authorList>
    </citation>
    <scope>NUCLEOTIDE SEQUENCE</scope>
    <source>
        <tissue evidence="2">Leaves</tissue>
    </source>
</reference>
<evidence type="ECO:0000313" key="3">
    <source>
        <dbReference type="EMBL" id="OTG17682.1"/>
    </source>
</evidence>
<reference evidence="3" key="2">
    <citation type="submission" date="2017-02" db="EMBL/GenBank/DDBJ databases">
        <title>Sunflower complete genome.</title>
        <authorList>
            <person name="Langlade N."/>
            <person name="Munos S."/>
        </authorList>
    </citation>
    <scope>NUCLEOTIDE SEQUENCE [LARGE SCALE GENOMIC DNA]</scope>
    <source>
        <tissue evidence="3">Leaves</tissue>
    </source>
</reference>
<sequence>MKNTQQALILFIIFFLLLSGMRSRTMAVGTSGLRRPCDNGYHCTPWCGDCGYCGCVNGECVSDNCPPASRTRKVKDSGFEG</sequence>